<keyword evidence="5" id="KW-0663">Pyridoxal phosphate</keyword>
<dbReference type="PANTHER" id="PTHR43586:SF8">
    <property type="entry name" value="CYSTEINE DESULFURASE 1, CHLOROPLASTIC"/>
    <property type="match status" value="1"/>
</dbReference>
<dbReference type="PANTHER" id="PTHR43586">
    <property type="entry name" value="CYSTEINE DESULFURASE"/>
    <property type="match status" value="1"/>
</dbReference>
<comment type="similarity">
    <text evidence="2">Belongs to the class-V pyridoxal-phosphate-dependent aminotransferase family. Csd subfamily.</text>
</comment>
<dbReference type="InterPro" id="IPR015424">
    <property type="entry name" value="PyrdxlP-dep_Trfase"/>
</dbReference>
<dbReference type="Pfam" id="PF00266">
    <property type="entry name" value="Aminotran_5"/>
    <property type="match status" value="1"/>
</dbReference>
<evidence type="ECO:0000256" key="5">
    <source>
        <dbReference type="ARBA" id="ARBA00022898"/>
    </source>
</evidence>
<evidence type="ECO:0000313" key="10">
    <source>
        <dbReference type="Proteomes" id="UP000824074"/>
    </source>
</evidence>
<evidence type="ECO:0000256" key="2">
    <source>
        <dbReference type="ARBA" id="ARBA00010447"/>
    </source>
</evidence>
<dbReference type="GO" id="GO:0031071">
    <property type="term" value="F:cysteine desulfurase activity"/>
    <property type="evidence" value="ECO:0007669"/>
    <property type="project" value="UniProtKB-EC"/>
</dbReference>
<dbReference type="SUPFAM" id="SSF53383">
    <property type="entry name" value="PLP-dependent transferases"/>
    <property type="match status" value="1"/>
</dbReference>
<dbReference type="AlphaFoldDB" id="A0A9D1INK7"/>
<evidence type="ECO:0000256" key="6">
    <source>
        <dbReference type="ARBA" id="ARBA00050776"/>
    </source>
</evidence>
<name>A0A9D1INK7_9FIRM</name>
<reference evidence="9" key="1">
    <citation type="submission" date="2020-10" db="EMBL/GenBank/DDBJ databases">
        <authorList>
            <person name="Gilroy R."/>
        </authorList>
    </citation>
    <scope>NUCLEOTIDE SEQUENCE</scope>
    <source>
        <strain evidence="9">CHK193-30670</strain>
    </source>
</reference>
<dbReference type="InterPro" id="IPR015421">
    <property type="entry name" value="PyrdxlP-dep_Trfase_major"/>
</dbReference>
<reference evidence="9" key="2">
    <citation type="journal article" date="2021" name="PeerJ">
        <title>Extensive microbial diversity within the chicken gut microbiome revealed by metagenomics and culture.</title>
        <authorList>
            <person name="Gilroy R."/>
            <person name="Ravi A."/>
            <person name="Getino M."/>
            <person name="Pursley I."/>
            <person name="Horton D.L."/>
            <person name="Alikhan N.F."/>
            <person name="Baker D."/>
            <person name="Gharbi K."/>
            <person name="Hall N."/>
            <person name="Watson M."/>
            <person name="Adriaenssens E.M."/>
            <person name="Foster-Nyarko E."/>
            <person name="Jarju S."/>
            <person name="Secka A."/>
            <person name="Antonio M."/>
            <person name="Oren A."/>
            <person name="Chaudhuri R.R."/>
            <person name="La Ragione R."/>
            <person name="Hildebrand F."/>
            <person name="Pallen M.J."/>
        </authorList>
    </citation>
    <scope>NUCLEOTIDE SEQUENCE</scope>
    <source>
        <strain evidence="9">CHK193-30670</strain>
    </source>
</reference>
<dbReference type="InterPro" id="IPR000192">
    <property type="entry name" value="Aminotrans_V_dom"/>
</dbReference>
<dbReference type="EMBL" id="DVMT01000051">
    <property type="protein sequence ID" value="HIU40643.1"/>
    <property type="molecule type" value="Genomic_DNA"/>
</dbReference>
<dbReference type="Gene3D" id="3.90.1150.10">
    <property type="entry name" value="Aspartate Aminotransferase, domain 1"/>
    <property type="match status" value="1"/>
</dbReference>
<feature type="domain" description="Aminotransferase class V" evidence="8">
    <location>
        <begin position="20"/>
        <end position="389"/>
    </location>
</feature>
<dbReference type="InterPro" id="IPR020578">
    <property type="entry name" value="Aminotrans_V_PyrdxlP_BS"/>
</dbReference>
<accession>A0A9D1INK7</accession>
<dbReference type="GO" id="GO:0030170">
    <property type="term" value="F:pyridoxal phosphate binding"/>
    <property type="evidence" value="ECO:0007669"/>
    <property type="project" value="InterPro"/>
</dbReference>
<comment type="caution">
    <text evidence="9">The sequence shown here is derived from an EMBL/GenBank/DDBJ whole genome shotgun (WGS) entry which is preliminary data.</text>
</comment>
<keyword evidence="4" id="KW-0808">Transferase</keyword>
<dbReference type="InterPro" id="IPR015422">
    <property type="entry name" value="PyrdxlP-dep_Trfase_small"/>
</dbReference>
<dbReference type="PIRSF" id="PIRSF005572">
    <property type="entry name" value="NifS"/>
    <property type="match status" value="1"/>
</dbReference>
<evidence type="ECO:0000256" key="4">
    <source>
        <dbReference type="ARBA" id="ARBA00022679"/>
    </source>
</evidence>
<evidence type="ECO:0000256" key="3">
    <source>
        <dbReference type="ARBA" id="ARBA00012239"/>
    </source>
</evidence>
<dbReference type="CDD" id="cd06453">
    <property type="entry name" value="SufS_like"/>
    <property type="match status" value="1"/>
</dbReference>
<protein>
    <recommendedName>
        <fullName evidence="3">cysteine desulfurase</fullName>
        <ecNumber evidence="3">2.8.1.7</ecNumber>
    </recommendedName>
</protein>
<evidence type="ECO:0000256" key="7">
    <source>
        <dbReference type="RuleBase" id="RU004504"/>
    </source>
</evidence>
<dbReference type="Gene3D" id="3.40.640.10">
    <property type="entry name" value="Type I PLP-dependent aspartate aminotransferase-like (Major domain)"/>
    <property type="match status" value="1"/>
</dbReference>
<sequence>MEVMLLNYKDDFKMLNKDVIYFDNAATTFKPNSVIKEVNDYYENYSVNASRGDYDLSLLVDDKILNVRKKVAKFINAKSPNEIVFTSGATMSLNMIIEGFFKSYLKSGDEVLTTKSEHASLILPLFNILSKNGATISYIDLEDDFSVSLKKVKEKINKNTKLIAISHVTNVIGDVRPIKEICNLAHKLGILVLVDASQSAPHQKIDVTDIDCDFLVFSAHKMLGPTGIGVLYGKEKYLSKVNPIIIGGGMNAFFDSNKNVLYKEVPQKLEAGTQNIAGIMGLGAAIDYINKVGIKNIHEHEINLKKYAIKKLSKIKNIIIYNKDIENGIITFNIDKVPIKDVSSYLNKNHICIRVGSHCAKILSEVLGVNKTLRASFYFYNTKEEVDKFVDVLKVFNLS</sequence>
<organism evidence="9 10">
    <name type="scientific">Candidatus Aphodocola excrementigallinarum</name>
    <dbReference type="NCBI Taxonomy" id="2840670"/>
    <lineage>
        <taxon>Bacteria</taxon>
        <taxon>Bacillati</taxon>
        <taxon>Bacillota</taxon>
        <taxon>Bacilli</taxon>
        <taxon>Candidatus Aphodocola</taxon>
    </lineage>
</organism>
<dbReference type="InterPro" id="IPR010970">
    <property type="entry name" value="Cys_dSase_SufS"/>
</dbReference>
<evidence type="ECO:0000256" key="1">
    <source>
        <dbReference type="ARBA" id="ARBA00001933"/>
    </source>
</evidence>
<dbReference type="GO" id="GO:0006534">
    <property type="term" value="P:cysteine metabolic process"/>
    <property type="evidence" value="ECO:0007669"/>
    <property type="project" value="InterPro"/>
</dbReference>
<gene>
    <name evidence="9" type="ORF">IAB68_05025</name>
</gene>
<evidence type="ECO:0000259" key="8">
    <source>
        <dbReference type="Pfam" id="PF00266"/>
    </source>
</evidence>
<comment type="catalytic activity">
    <reaction evidence="6">
        <text>(sulfur carrier)-H + L-cysteine = (sulfur carrier)-SH + L-alanine</text>
        <dbReference type="Rhea" id="RHEA:43892"/>
        <dbReference type="Rhea" id="RHEA-COMP:14737"/>
        <dbReference type="Rhea" id="RHEA-COMP:14739"/>
        <dbReference type="ChEBI" id="CHEBI:29917"/>
        <dbReference type="ChEBI" id="CHEBI:35235"/>
        <dbReference type="ChEBI" id="CHEBI:57972"/>
        <dbReference type="ChEBI" id="CHEBI:64428"/>
        <dbReference type="EC" id="2.8.1.7"/>
    </reaction>
</comment>
<evidence type="ECO:0000313" key="9">
    <source>
        <dbReference type="EMBL" id="HIU40643.1"/>
    </source>
</evidence>
<dbReference type="InterPro" id="IPR016454">
    <property type="entry name" value="Cysteine_dSase"/>
</dbReference>
<comment type="cofactor">
    <cofactor evidence="1 7">
        <name>pyridoxal 5'-phosphate</name>
        <dbReference type="ChEBI" id="CHEBI:597326"/>
    </cofactor>
</comment>
<dbReference type="EC" id="2.8.1.7" evidence="3"/>
<dbReference type="Proteomes" id="UP000824074">
    <property type="component" value="Unassembled WGS sequence"/>
</dbReference>
<proteinExistence type="inferred from homology"/>
<dbReference type="PROSITE" id="PS00595">
    <property type="entry name" value="AA_TRANSFER_CLASS_5"/>
    <property type="match status" value="1"/>
</dbReference>